<dbReference type="InterPro" id="IPR020602">
    <property type="entry name" value="GTP_CycHdrlase_I_dom"/>
</dbReference>
<dbReference type="SUPFAM" id="SSF55620">
    <property type="entry name" value="Tetrahydrobiopterin biosynthesis enzymes-like"/>
    <property type="match status" value="1"/>
</dbReference>
<evidence type="ECO:0000259" key="8">
    <source>
        <dbReference type="Pfam" id="PF01227"/>
    </source>
</evidence>
<dbReference type="FunFam" id="1.10.286.10:FF:000001">
    <property type="entry name" value="GTP cyclohydrolase 1"/>
    <property type="match status" value="1"/>
</dbReference>
<evidence type="ECO:0000256" key="3">
    <source>
        <dbReference type="ARBA" id="ARBA00008085"/>
    </source>
</evidence>
<dbReference type="InterPro" id="IPR018234">
    <property type="entry name" value="GTP_CycHdrlase_I_CS"/>
</dbReference>
<dbReference type="Gene3D" id="1.10.286.10">
    <property type="match status" value="1"/>
</dbReference>
<dbReference type="NCBIfam" id="NF006826">
    <property type="entry name" value="PRK09347.1-3"/>
    <property type="match status" value="1"/>
</dbReference>
<dbReference type="GO" id="GO:0006730">
    <property type="term" value="P:one-carbon metabolic process"/>
    <property type="evidence" value="ECO:0007669"/>
    <property type="project" value="UniProtKB-UniRule"/>
</dbReference>
<dbReference type="GO" id="GO:0008270">
    <property type="term" value="F:zinc ion binding"/>
    <property type="evidence" value="ECO:0007669"/>
    <property type="project" value="UniProtKB-UniRule"/>
</dbReference>
<evidence type="ECO:0000256" key="6">
    <source>
        <dbReference type="ARBA" id="ARBA00022801"/>
    </source>
</evidence>
<feature type="binding site" evidence="7">
    <location>
        <position position="151"/>
    </location>
    <ligand>
        <name>Zn(2+)</name>
        <dbReference type="ChEBI" id="CHEBI:29105"/>
    </ligand>
</feature>
<reference evidence="9 10" key="1">
    <citation type="submission" date="2019-02" db="EMBL/GenBank/DDBJ databases">
        <title>Prokaryotic population dynamics and viral predation in marine succession experiment using metagenomics: the confinement effect.</title>
        <authorList>
            <person name="Haro-Moreno J.M."/>
            <person name="Rodriguez-Valera F."/>
            <person name="Lopez-Perez M."/>
        </authorList>
    </citation>
    <scope>NUCLEOTIDE SEQUENCE [LARGE SCALE GENOMIC DNA]</scope>
    <source>
        <strain evidence="9">MED-G159</strain>
    </source>
</reference>
<comment type="similarity">
    <text evidence="3 7">Belongs to the GTP cyclohydrolase I family.</text>
</comment>
<dbReference type="GO" id="GO:0005525">
    <property type="term" value="F:GTP binding"/>
    <property type="evidence" value="ECO:0007669"/>
    <property type="project" value="UniProtKB-KW"/>
</dbReference>
<dbReference type="EC" id="3.5.4.16" evidence="7"/>
<comment type="caution">
    <text evidence="9">The sequence shown here is derived from an EMBL/GenBank/DDBJ whole genome shotgun (WGS) entry which is preliminary data.</text>
</comment>
<accession>A0A520N0E8</accession>
<proteinExistence type="inferred from homology"/>
<keyword evidence="6 7" id="KW-0378">Hydrolase</keyword>
<evidence type="ECO:0000313" key="9">
    <source>
        <dbReference type="EMBL" id="RZO26925.1"/>
    </source>
</evidence>
<keyword evidence="7" id="KW-0479">Metal-binding</keyword>
<evidence type="ECO:0000256" key="1">
    <source>
        <dbReference type="ARBA" id="ARBA00001052"/>
    </source>
</evidence>
<dbReference type="NCBIfam" id="NF006825">
    <property type="entry name" value="PRK09347.1-2"/>
    <property type="match status" value="1"/>
</dbReference>
<evidence type="ECO:0000256" key="4">
    <source>
        <dbReference type="ARBA" id="ARBA00011857"/>
    </source>
</evidence>
<evidence type="ECO:0000256" key="7">
    <source>
        <dbReference type="HAMAP-Rule" id="MF_00223"/>
    </source>
</evidence>
<keyword evidence="5 7" id="KW-0554">One-carbon metabolism</keyword>
<dbReference type="PANTHER" id="PTHR11109">
    <property type="entry name" value="GTP CYCLOHYDROLASE I"/>
    <property type="match status" value="1"/>
</dbReference>
<dbReference type="PROSITE" id="PS00859">
    <property type="entry name" value="GTP_CYCLOHYDROL_1_1"/>
    <property type="match status" value="1"/>
</dbReference>
<dbReference type="AlphaFoldDB" id="A0A520N0E8"/>
<dbReference type="Pfam" id="PF01227">
    <property type="entry name" value="GTP_cyclohydroI"/>
    <property type="match status" value="1"/>
</dbReference>
<dbReference type="InterPro" id="IPR043134">
    <property type="entry name" value="GTP-CH-I_N"/>
</dbReference>
<comment type="pathway">
    <text evidence="2 7">Cofactor biosynthesis; 7,8-dihydroneopterin triphosphate biosynthesis; 7,8-dihydroneopterin triphosphate from GTP: step 1/1.</text>
</comment>
<dbReference type="FunFam" id="3.30.1130.10:FF:000001">
    <property type="entry name" value="GTP cyclohydrolase 1"/>
    <property type="match status" value="1"/>
</dbReference>
<evidence type="ECO:0000313" key="10">
    <source>
        <dbReference type="Proteomes" id="UP000315825"/>
    </source>
</evidence>
<dbReference type="InterPro" id="IPR001474">
    <property type="entry name" value="GTP_CycHdrlase_I"/>
</dbReference>
<dbReference type="GO" id="GO:0046654">
    <property type="term" value="P:tetrahydrofolate biosynthetic process"/>
    <property type="evidence" value="ECO:0007669"/>
    <property type="project" value="UniProtKB-UniRule"/>
</dbReference>
<dbReference type="Proteomes" id="UP000315825">
    <property type="component" value="Unassembled WGS sequence"/>
</dbReference>
<dbReference type="EMBL" id="SHBE01000002">
    <property type="protein sequence ID" value="RZO26925.1"/>
    <property type="molecule type" value="Genomic_DNA"/>
</dbReference>
<dbReference type="HAMAP" id="MF_00223">
    <property type="entry name" value="FolE"/>
    <property type="match status" value="1"/>
</dbReference>
<feature type="domain" description="GTP cyclohydrolase I" evidence="8">
    <location>
        <begin position="10"/>
        <end position="187"/>
    </location>
</feature>
<dbReference type="GO" id="GO:0006729">
    <property type="term" value="P:tetrahydrobiopterin biosynthetic process"/>
    <property type="evidence" value="ECO:0007669"/>
    <property type="project" value="TreeGrafter"/>
</dbReference>
<dbReference type="PANTHER" id="PTHR11109:SF7">
    <property type="entry name" value="GTP CYCLOHYDROLASE 1"/>
    <property type="match status" value="1"/>
</dbReference>
<comment type="catalytic activity">
    <reaction evidence="1 7">
        <text>GTP + H2O = 7,8-dihydroneopterin 3'-triphosphate + formate + H(+)</text>
        <dbReference type="Rhea" id="RHEA:17473"/>
        <dbReference type="ChEBI" id="CHEBI:15377"/>
        <dbReference type="ChEBI" id="CHEBI:15378"/>
        <dbReference type="ChEBI" id="CHEBI:15740"/>
        <dbReference type="ChEBI" id="CHEBI:37565"/>
        <dbReference type="ChEBI" id="CHEBI:58462"/>
        <dbReference type="EC" id="3.5.4.16"/>
    </reaction>
</comment>
<keyword evidence="7" id="KW-0862">Zinc</keyword>
<evidence type="ECO:0000256" key="5">
    <source>
        <dbReference type="ARBA" id="ARBA00022563"/>
    </source>
</evidence>
<sequence length="193" mass="21833">MSKPTREEVEKAVRTLIEWAGDNPDREGLIDTPKRVAKAYEEFFEGYNQDPEEILRKTFEEVEGYDEMVIVKDIRLESHCEHHIVPILGRAHIGYIPNKRVVGISKLARIVDVFGKRLQTQETMTSQIANTIQKVLDPKGVAVVIDAGHQCMTTRGVHKPESSTVTSAMKGIFKDNAVTRNEFLSFVNLPKNN</sequence>
<protein>
    <recommendedName>
        <fullName evidence="7">GTP cyclohydrolase 1</fullName>
        <ecNumber evidence="7">3.5.4.16</ecNumber>
    </recommendedName>
    <alternativeName>
        <fullName evidence="7">GTP cyclohydrolase I</fullName>
        <shortName evidence="7">GTP-CH-I</shortName>
    </alternativeName>
</protein>
<organism evidence="9 10">
    <name type="scientific">SAR86 cluster bacterium</name>
    <dbReference type="NCBI Taxonomy" id="2030880"/>
    <lineage>
        <taxon>Bacteria</taxon>
        <taxon>Pseudomonadati</taxon>
        <taxon>Pseudomonadota</taxon>
        <taxon>Gammaproteobacteria</taxon>
        <taxon>SAR86 cluster</taxon>
    </lineage>
</organism>
<dbReference type="NCBIfam" id="TIGR00063">
    <property type="entry name" value="folE"/>
    <property type="match status" value="1"/>
</dbReference>
<dbReference type="InterPro" id="IPR043133">
    <property type="entry name" value="GTP-CH-I_C/QueF"/>
</dbReference>
<gene>
    <name evidence="7 9" type="primary">folE</name>
    <name evidence="9" type="ORF">EVA92_01900</name>
</gene>
<keyword evidence="7" id="KW-0547">Nucleotide-binding</keyword>
<comment type="subunit">
    <text evidence="7">Homopolymer.</text>
</comment>
<dbReference type="GO" id="GO:0003934">
    <property type="term" value="F:GTP cyclohydrolase I activity"/>
    <property type="evidence" value="ECO:0007669"/>
    <property type="project" value="UniProtKB-UniRule"/>
</dbReference>
<dbReference type="UniPathway" id="UPA00848">
    <property type="reaction ID" value="UER00151"/>
</dbReference>
<keyword evidence="7" id="KW-0342">GTP-binding</keyword>
<evidence type="ECO:0000256" key="2">
    <source>
        <dbReference type="ARBA" id="ARBA00005080"/>
    </source>
</evidence>
<dbReference type="Gene3D" id="3.30.1130.10">
    <property type="match status" value="1"/>
</dbReference>
<dbReference type="GO" id="GO:0005737">
    <property type="term" value="C:cytoplasm"/>
    <property type="evidence" value="ECO:0007669"/>
    <property type="project" value="TreeGrafter"/>
</dbReference>
<feature type="binding site" evidence="7">
    <location>
        <position position="80"/>
    </location>
    <ligand>
        <name>Zn(2+)</name>
        <dbReference type="ChEBI" id="CHEBI:29105"/>
    </ligand>
</feature>
<comment type="subunit">
    <text evidence="4">Toroid-shaped homodecamer, composed of two pentamers of five dimers.</text>
</comment>
<name>A0A520N0E8_9GAMM</name>
<feature type="binding site" evidence="7">
    <location>
        <position position="83"/>
    </location>
    <ligand>
        <name>Zn(2+)</name>
        <dbReference type="ChEBI" id="CHEBI:29105"/>
    </ligand>
</feature>